<organism evidence="1 2">
    <name type="scientific">Caerostris extrusa</name>
    <name type="common">Bark spider</name>
    <name type="synonym">Caerostris bankana</name>
    <dbReference type="NCBI Taxonomy" id="172846"/>
    <lineage>
        <taxon>Eukaryota</taxon>
        <taxon>Metazoa</taxon>
        <taxon>Ecdysozoa</taxon>
        <taxon>Arthropoda</taxon>
        <taxon>Chelicerata</taxon>
        <taxon>Arachnida</taxon>
        <taxon>Araneae</taxon>
        <taxon>Araneomorphae</taxon>
        <taxon>Entelegynae</taxon>
        <taxon>Araneoidea</taxon>
        <taxon>Araneidae</taxon>
        <taxon>Caerostris</taxon>
    </lineage>
</organism>
<proteinExistence type="predicted"/>
<evidence type="ECO:0000313" key="2">
    <source>
        <dbReference type="Proteomes" id="UP001054945"/>
    </source>
</evidence>
<protein>
    <submittedName>
        <fullName evidence="1">Uncharacterized protein</fullName>
    </submittedName>
</protein>
<dbReference type="AlphaFoldDB" id="A0AAV4TQ96"/>
<name>A0AAV4TQ96_CAEEX</name>
<gene>
    <name evidence="1" type="ORF">CEXT_465411</name>
</gene>
<dbReference type="EMBL" id="BPLR01011746">
    <property type="protein sequence ID" value="GIY48733.1"/>
    <property type="molecule type" value="Genomic_DNA"/>
</dbReference>
<accession>A0AAV4TQ96</accession>
<comment type="caution">
    <text evidence="1">The sequence shown here is derived from an EMBL/GenBank/DDBJ whole genome shotgun (WGS) entry which is preliminary data.</text>
</comment>
<sequence>MTMGKAQVCLPPLHCKLRSSWRIFISSRTSSSGEYPVSAAAYASWRFCAMSFFLITVDIRAQRSPSDSFSGNVGEANRSDCNAAHVVSISSAPGALSRTGSPSSHHAPFSSTIHLRRSPSLLRRFKYVIPRLERSEGREVFGPLAMEAAEDEWWRRMERDATMDYSVQESASGASNPELMDTTCAAIRSKRLASTTFPEKQSNLSDGE</sequence>
<dbReference type="Proteomes" id="UP001054945">
    <property type="component" value="Unassembled WGS sequence"/>
</dbReference>
<evidence type="ECO:0000313" key="1">
    <source>
        <dbReference type="EMBL" id="GIY48733.1"/>
    </source>
</evidence>
<reference evidence="1 2" key="1">
    <citation type="submission" date="2021-06" db="EMBL/GenBank/DDBJ databases">
        <title>Caerostris extrusa draft genome.</title>
        <authorList>
            <person name="Kono N."/>
            <person name="Arakawa K."/>
        </authorList>
    </citation>
    <scope>NUCLEOTIDE SEQUENCE [LARGE SCALE GENOMIC DNA]</scope>
</reference>
<keyword evidence="2" id="KW-1185">Reference proteome</keyword>